<keyword evidence="2" id="KW-1185">Reference proteome</keyword>
<proteinExistence type="predicted"/>
<dbReference type="Proteomes" id="UP000191110">
    <property type="component" value="Unassembled WGS sequence"/>
</dbReference>
<evidence type="ECO:0008006" key="3">
    <source>
        <dbReference type="Google" id="ProtNLM"/>
    </source>
</evidence>
<evidence type="ECO:0000313" key="1">
    <source>
        <dbReference type="EMBL" id="OOZ39543.1"/>
    </source>
</evidence>
<evidence type="ECO:0000313" key="2">
    <source>
        <dbReference type="Proteomes" id="UP000191110"/>
    </source>
</evidence>
<accession>A0A1T2L367</accession>
<reference evidence="1 2" key="1">
    <citation type="submission" date="2016-11" db="EMBL/GenBank/DDBJ databases">
        <title>Mixed transmission modes and dynamic genome evolution in an obligate animal-bacterial symbiosis.</title>
        <authorList>
            <person name="Russell S.L."/>
            <person name="Corbett-Detig R.B."/>
            <person name="Cavanaugh C.M."/>
        </authorList>
    </citation>
    <scope>NUCLEOTIDE SEQUENCE [LARGE SCALE GENOMIC DNA]</scope>
    <source>
        <strain evidence="1">Sveles-Q1</strain>
    </source>
</reference>
<organism evidence="1 2">
    <name type="scientific">Solemya pervernicosa gill symbiont</name>
    <dbReference type="NCBI Taxonomy" id="642797"/>
    <lineage>
        <taxon>Bacteria</taxon>
        <taxon>Pseudomonadati</taxon>
        <taxon>Pseudomonadota</taxon>
        <taxon>Gammaproteobacteria</taxon>
        <taxon>sulfur-oxidizing symbionts</taxon>
    </lineage>
</organism>
<sequence length="396" mass="43596">MQVSASSKGYLAPAYLKNYPNLLQHRHRDRQGLHRLLIGPYRSFDKAQSLRMAMNRDHGAGTFVRFAASERGMSRVVVEAPAEHPRATPANQSMENHVEHADLAVTDEIRVEQSSDETSVTADRDESQDALVATGLDRGVSADIGRGTPLKIGVSLGAAYAADQRLRFYGEDEPDPLSNLFPAWNNGTLARTESNLLSRHFGVHLQKLFNSEWGIAVDYLHERSEMDQQPMRPELLDINHTTTLRYLDGSLASYNAGSTDHLSGLLVRNHLDGVVLFPINNTFTAKMGLSAAHHDLSADLTQLKLDQTLLQSVSHDINTLFIGIMGGWISTIICRIRSLSESIQSSTSIHSTQSYQADRVSILQVGLLTMLPIVNSVTTAIEPRLSPILSTPLANI</sequence>
<name>A0A1T2L367_9GAMM</name>
<comment type="caution">
    <text evidence="1">The sequence shown here is derived from an EMBL/GenBank/DDBJ whole genome shotgun (WGS) entry which is preliminary data.</text>
</comment>
<protein>
    <recommendedName>
        <fullName evidence="3">SPOR domain-containing protein</fullName>
    </recommendedName>
</protein>
<dbReference type="EMBL" id="MPRL01000049">
    <property type="protein sequence ID" value="OOZ39543.1"/>
    <property type="molecule type" value="Genomic_DNA"/>
</dbReference>
<gene>
    <name evidence="1" type="ORF">BOW53_11185</name>
</gene>
<dbReference type="AlphaFoldDB" id="A0A1T2L367"/>